<organism evidence="1 2">
    <name type="scientific">Hafnia paralvei</name>
    <dbReference type="NCBI Taxonomy" id="546367"/>
    <lineage>
        <taxon>Bacteria</taxon>
        <taxon>Pseudomonadati</taxon>
        <taxon>Pseudomonadota</taxon>
        <taxon>Gammaproteobacteria</taxon>
        <taxon>Enterobacterales</taxon>
        <taxon>Hafniaceae</taxon>
        <taxon>Hafnia</taxon>
    </lineage>
</organism>
<gene>
    <name evidence="1" type="ORF">CJD50_14345</name>
</gene>
<dbReference type="OrthoDB" id="6580368at2"/>
<evidence type="ECO:0000313" key="1">
    <source>
        <dbReference type="EMBL" id="PAV95616.1"/>
    </source>
</evidence>
<name>A0A2A2M9X9_9GAMM</name>
<keyword evidence="2" id="KW-1185">Reference proteome</keyword>
<evidence type="ECO:0000313" key="2">
    <source>
        <dbReference type="Proteomes" id="UP000218796"/>
    </source>
</evidence>
<dbReference type="AlphaFoldDB" id="A0A2A2M9X9"/>
<protein>
    <submittedName>
        <fullName evidence="1">Uncharacterized protein</fullName>
    </submittedName>
</protein>
<proteinExistence type="predicted"/>
<accession>A0A2A2M9X9</accession>
<comment type="caution">
    <text evidence="1">The sequence shown here is derived from an EMBL/GenBank/DDBJ whole genome shotgun (WGS) entry which is preliminary data.</text>
</comment>
<dbReference type="Proteomes" id="UP000218796">
    <property type="component" value="Unassembled WGS sequence"/>
</dbReference>
<reference evidence="1 2" key="1">
    <citation type="submission" date="2017-08" db="EMBL/GenBank/DDBJ databases">
        <title>Draft Genome Sequence of Hafnia alvei CITHA-6 Isolated from Raw Bovine Milk.</title>
        <authorList>
            <person name="Culligan E.P."/>
            <person name="Mcsweeney A."/>
            <person name="O'Doherty C."/>
            <person name="Gleeson E."/>
            <person name="O'Riordan D."/>
            <person name="Sleator R.D."/>
        </authorList>
    </citation>
    <scope>NUCLEOTIDE SEQUENCE [LARGE SCALE GENOMIC DNA]</scope>
    <source>
        <strain evidence="1 2">CITHA-6</strain>
    </source>
</reference>
<dbReference type="RefSeq" id="WP_095661628.1">
    <property type="nucleotide sequence ID" value="NZ_NQMS01000006.1"/>
</dbReference>
<sequence>MSEVGLPALEYCSLDRASRLLGCEVGDILHWAELSAFPLMIKFTDKVSCDGRIMFSDSIDLYKSLNGIDSGIGDFYLSQLCSFYLLPDDYEDYEFKGTINPVHNMIEFELECKLYGLWELLNFTVDGEIVNFTSLKPFRNKCDWASIARYWGGTQFTVSDLYISRESIDLITGVKQRVLTSIANFETENKPMVIVEDINPKTRNYRATFIKSMLYVCYGAEAAENPRKFFDNPRSKIKIDFEKAGVYLPSGKAIDNWLKDIDINHN</sequence>
<dbReference type="EMBL" id="NQMS01000006">
    <property type="protein sequence ID" value="PAV95616.1"/>
    <property type="molecule type" value="Genomic_DNA"/>
</dbReference>